<evidence type="ECO:0000313" key="3">
    <source>
        <dbReference type="Proteomes" id="UP001143309"/>
    </source>
</evidence>
<keyword evidence="1" id="KW-1133">Transmembrane helix</keyword>
<comment type="caution">
    <text evidence="2">The sequence shown here is derived from an EMBL/GenBank/DDBJ whole genome shotgun (WGS) entry which is preliminary data.</text>
</comment>
<feature type="transmembrane region" description="Helical" evidence="1">
    <location>
        <begin position="91"/>
        <end position="112"/>
    </location>
</feature>
<reference evidence="2" key="1">
    <citation type="journal article" date="2014" name="Int. J. Syst. Evol. Microbiol.">
        <title>Complete genome sequence of Corynebacterium casei LMG S-19264T (=DSM 44701T), isolated from a smear-ripened cheese.</title>
        <authorList>
            <consortium name="US DOE Joint Genome Institute (JGI-PGF)"/>
            <person name="Walter F."/>
            <person name="Albersmeier A."/>
            <person name="Kalinowski J."/>
            <person name="Ruckert C."/>
        </authorList>
    </citation>
    <scope>NUCLEOTIDE SEQUENCE</scope>
    <source>
        <strain evidence="2">VKM B-2748</strain>
    </source>
</reference>
<feature type="transmembrane region" description="Helical" evidence="1">
    <location>
        <begin position="28"/>
        <end position="46"/>
    </location>
</feature>
<feature type="transmembrane region" description="Helical" evidence="1">
    <location>
        <begin position="53"/>
        <end position="71"/>
    </location>
</feature>
<dbReference type="EMBL" id="BSFL01000003">
    <property type="protein sequence ID" value="GLK80968.1"/>
    <property type="molecule type" value="Genomic_DNA"/>
</dbReference>
<keyword evidence="1" id="KW-0472">Membrane</keyword>
<organism evidence="2 3">
    <name type="scientific">Methylopila turkensis</name>
    <dbReference type="NCBI Taxonomy" id="1437816"/>
    <lineage>
        <taxon>Bacteria</taxon>
        <taxon>Pseudomonadati</taxon>
        <taxon>Pseudomonadota</taxon>
        <taxon>Alphaproteobacteria</taxon>
        <taxon>Hyphomicrobiales</taxon>
        <taxon>Methylopilaceae</taxon>
        <taxon>Methylopila</taxon>
    </lineage>
</organism>
<dbReference type="Pfam" id="PF19588">
    <property type="entry name" value="SxtJ"/>
    <property type="match status" value="1"/>
</dbReference>
<evidence type="ECO:0008006" key="4">
    <source>
        <dbReference type="Google" id="ProtNLM"/>
    </source>
</evidence>
<proteinExistence type="predicted"/>
<sequence length="148" mass="16471">MPFNEGFMTGHHENLIADEHVRPPSEKSFGLTFAVVFALLALWLWWRGHPVGAGVAGVASASFVGCAYLAPAALRPLNLVWLKFGLLLHKVVNPIIMGLLFFVVFTPMGYVMRRAGKDFLGLKRSPEATSYWVRRDPTLPLGSMKKQF</sequence>
<dbReference type="InterPro" id="IPR045781">
    <property type="entry name" value="SxtJ"/>
</dbReference>
<evidence type="ECO:0000256" key="1">
    <source>
        <dbReference type="SAM" id="Phobius"/>
    </source>
</evidence>
<keyword evidence="1" id="KW-0812">Transmembrane</keyword>
<dbReference type="AlphaFoldDB" id="A0A9W6N7X6"/>
<dbReference type="Proteomes" id="UP001143309">
    <property type="component" value="Unassembled WGS sequence"/>
</dbReference>
<reference evidence="2" key="2">
    <citation type="submission" date="2023-01" db="EMBL/GenBank/DDBJ databases">
        <authorList>
            <person name="Sun Q."/>
            <person name="Evtushenko L."/>
        </authorList>
    </citation>
    <scope>NUCLEOTIDE SEQUENCE</scope>
    <source>
        <strain evidence="2">VKM B-2748</strain>
    </source>
</reference>
<accession>A0A9W6N7X6</accession>
<gene>
    <name evidence="2" type="ORF">GCM10008174_27090</name>
</gene>
<name>A0A9W6N7X6_9HYPH</name>
<keyword evidence="3" id="KW-1185">Reference proteome</keyword>
<protein>
    <recommendedName>
        <fullName evidence="4">SxtJ</fullName>
    </recommendedName>
</protein>
<evidence type="ECO:0000313" key="2">
    <source>
        <dbReference type="EMBL" id="GLK80968.1"/>
    </source>
</evidence>